<dbReference type="InterPro" id="IPR017642">
    <property type="entry name" value="DNA_S_mod_DndB"/>
</dbReference>
<dbReference type="RefSeq" id="WP_176010563.1">
    <property type="nucleotide sequence ID" value="NZ_CP041372.2"/>
</dbReference>
<evidence type="ECO:0000313" key="2">
    <source>
        <dbReference type="Proteomes" id="UP000318138"/>
    </source>
</evidence>
<dbReference type="AlphaFoldDB" id="A0A859FHM5"/>
<evidence type="ECO:0000313" key="1">
    <source>
        <dbReference type="EMBL" id="QKS72591.1"/>
    </source>
</evidence>
<name>A0A859FHM5_9BACI</name>
<gene>
    <name evidence="1" type="ORF">FLK61_38910</name>
</gene>
<dbReference type="Proteomes" id="UP000318138">
    <property type="component" value="Chromosome"/>
</dbReference>
<protein>
    <submittedName>
        <fullName evidence="1">DGQHR domain-containing protein</fullName>
    </submittedName>
</protein>
<dbReference type="EMBL" id="CP041372">
    <property type="protein sequence ID" value="QKS72591.1"/>
    <property type="molecule type" value="Genomic_DNA"/>
</dbReference>
<dbReference type="InterPro" id="IPR017601">
    <property type="entry name" value="DGQHR-contain_dom"/>
</dbReference>
<accession>A0A859FHM5</accession>
<keyword evidence="2" id="KW-1185">Reference proteome</keyword>
<proteinExistence type="predicted"/>
<dbReference type="KEGG" id="psua:FLK61_38910"/>
<sequence length="373" mass="42860">MKYIAQRYNQGIQQYYSVVMDLKTVYDNSKVLIYNQDDYGYQRPLDEKHVKKIKNNIISGNGLFPTSIILSVNSNEVKEIISDVEFEDIAIKNVVSINLQGASKRDDYCYFRIVDGQHRLEGLAEAAKIKNELWDYKLSIIILVIPNESRVIELDVFNDINSTPKKLKTDLVILAKQKYILLGQKDIQSKEDMEEYLAIKIAHILNEEIKGSVWENAIKFEKEINSQIGIIGIAAYKKAILPLVKKIIHDEGGKVISIQNLDDKALDLADYFNQAWQKVYEKWESCFKVQSIIIESEKYDFYYDNSYYLQKTTGVNAVFQLLNQSENIEEFEKIINKSPLTEEDWLKGGKLSGLTSGSGFKKAVMFIKNGKTI</sequence>
<dbReference type="NCBIfam" id="TIGR03187">
    <property type="entry name" value="DGQHR"/>
    <property type="match status" value="1"/>
</dbReference>
<dbReference type="Pfam" id="PF14072">
    <property type="entry name" value="DndB"/>
    <property type="match status" value="1"/>
</dbReference>
<dbReference type="CDD" id="cd16413">
    <property type="entry name" value="DGQHR_domain"/>
    <property type="match status" value="1"/>
</dbReference>
<organism evidence="1 2">
    <name type="scientific">Paenalkalicoccus suaedae</name>
    <dbReference type="NCBI Taxonomy" id="2592382"/>
    <lineage>
        <taxon>Bacteria</taxon>
        <taxon>Bacillati</taxon>
        <taxon>Bacillota</taxon>
        <taxon>Bacilli</taxon>
        <taxon>Bacillales</taxon>
        <taxon>Bacillaceae</taxon>
        <taxon>Paenalkalicoccus</taxon>
    </lineage>
</organism>
<reference evidence="2" key="1">
    <citation type="submission" date="2019-07" db="EMBL/GenBank/DDBJ databases">
        <title>Bacillus alkalisoli sp. nov. isolated from saline soil.</title>
        <authorList>
            <person name="Sun J.-Q."/>
            <person name="Xu L."/>
        </authorList>
    </citation>
    <scope>NUCLEOTIDE SEQUENCE [LARGE SCALE GENOMIC DNA]</scope>
    <source>
        <strain evidence="2">M4U3P1</strain>
    </source>
</reference>